<organism evidence="1 2">
    <name type="scientific">Noviluteimonas gilva</name>
    <dbReference type="NCBI Taxonomy" id="2682097"/>
    <lineage>
        <taxon>Bacteria</taxon>
        <taxon>Pseudomonadati</taxon>
        <taxon>Pseudomonadota</taxon>
        <taxon>Gammaproteobacteria</taxon>
        <taxon>Lysobacterales</taxon>
        <taxon>Lysobacteraceae</taxon>
        <taxon>Noviluteimonas</taxon>
    </lineage>
</organism>
<proteinExistence type="predicted"/>
<protein>
    <recommendedName>
        <fullName evidence="3">Lipoprotein</fullName>
    </recommendedName>
</protein>
<dbReference type="EMBL" id="WOXT01000003">
    <property type="protein sequence ID" value="MUV14779.1"/>
    <property type="molecule type" value="Genomic_DNA"/>
</dbReference>
<keyword evidence="2" id="KW-1185">Reference proteome</keyword>
<evidence type="ECO:0000313" key="2">
    <source>
        <dbReference type="Proteomes" id="UP000479692"/>
    </source>
</evidence>
<comment type="caution">
    <text evidence="1">The sequence shown here is derived from an EMBL/GenBank/DDBJ whole genome shotgun (WGS) entry which is preliminary data.</text>
</comment>
<name>A0A7C9LJJ8_9GAMM</name>
<reference evidence="1 2" key="1">
    <citation type="submission" date="2019-12" db="EMBL/GenBank/DDBJ databases">
        <authorList>
            <person name="Xu J."/>
        </authorList>
    </citation>
    <scope>NUCLEOTIDE SEQUENCE [LARGE SCALE GENOMIC DNA]</scope>
    <source>
        <strain evidence="1 2">HX-5-24</strain>
    </source>
</reference>
<dbReference type="Proteomes" id="UP000479692">
    <property type="component" value="Unassembled WGS sequence"/>
</dbReference>
<dbReference type="RefSeq" id="WP_156642148.1">
    <property type="nucleotide sequence ID" value="NZ_WOXT01000003.1"/>
</dbReference>
<gene>
    <name evidence="1" type="ORF">GN331_11250</name>
</gene>
<evidence type="ECO:0000313" key="1">
    <source>
        <dbReference type="EMBL" id="MUV14779.1"/>
    </source>
</evidence>
<dbReference type="NCBIfam" id="NF040519">
    <property type="entry name" value="Sbal_3080_fam"/>
    <property type="match status" value="1"/>
</dbReference>
<sequence>MKSVPAASCALLLAACTSTNVRPVESVANIKEVCIQNNPAVIVDDFVPVLRDGFDRHGIATTVVDADGAKQCPVTLTYTALRSWDFKPYLSHAELRLWREGRQIGAADYHLRGKGGFALTKWQGTKAKMDPVIDELLGGTGS</sequence>
<accession>A0A7C9LJJ8</accession>
<dbReference type="PROSITE" id="PS51257">
    <property type="entry name" value="PROKAR_LIPOPROTEIN"/>
    <property type="match status" value="1"/>
</dbReference>
<dbReference type="AlphaFoldDB" id="A0A7C9LJJ8"/>
<evidence type="ECO:0008006" key="3">
    <source>
        <dbReference type="Google" id="ProtNLM"/>
    </source>
</evidence>